<accession>A0AAD3HC60</accession>
<dbReference type="EMBL" id="BLLK01000058">
    <property type="protein sequence ID" value="GFH57841.1"/>
    <property type="molecule type" value="Genomic_DNA"/>
</dbReference>
<dbReference type="GO" id="GO:0010181">
    <property type="term" value="F:FMN binding"/>
    <property type="evidence" value="ECO:0007669"/>
    <property type="project" value="TreeGrafter"/>
</dbReference>
<sequence length="232" mass="25931">MPQDKKKIILGITGSVAAIKGPELAIRLSKELDAHILILLTNGGQNFWDKAQSYNLEAWNLFSQLVEPFDPLLNFTQEKSKLQIITAKEEWKGWNQMSDPVLHIQLRDWADALIIAPLSAHTLAKISNGMCDETLSCVVRAWDFGWTEGKMGKPLILAPAMNTGMWDHPLTKQQLNIVQGFWNKKKSQNLIKVVEPQVKTLACGEVGKGAMASLDEIIDTCKDVLTIEKLIQ</sequence>
<comment type="caution">
    <text evidence="4">The sequence shown here is derived from an EMBL/GenBank/DDBJ whole genome shotgun (WGS) entry which is preliminary data.</text>
</comment>
<feature type="domain" description="Flavoprotein" evidence="3">
    <location>
        <begin position="6"/>
        <end position="224"/>
    </location>
</feature>
<dbReference type="InterPro" id="IPR036551">
    <property type="entry name" value="Flavin_trans-like"/>
</dbReference>
<dbReference type="PANTHER" id="PTHR14359">
    <property type="entry name" value="HOMO-OLIGOMERIC FLAVIN CONTAINING CYS DECARBOXYLASE FAMILY"/>
    <property type="match status" value="1"/>
</dbReference>
<dbReference type="GO" id="GO:0071513">
    <property type="term" value="C:phosphopantothenoylcysteine decarboxylase complex"/>
    <property type="evidence" value="ECO:0007669"/>
    <property type="project" value="TreeGrafter"/>
</dbReference>
<dbReference type="PANTHER" id="PTHR14359:SF6">
    <property type="entry name" value="PHOSPHOPANTOTHENOYLCYSTEINE DECARBOXYLASE"/>
    <property type="match status" value="1"/>
</dbReference>
<dbReference type="InterPro" id="IPR003382">
    <property type="entry name" value="Flavoprotein"/>
</dbReference>
<evidence type="ECO:0000313" key="4">
    <source>
        <dbReference type="EMBL" id="GFH57841.1"/>
    </source>
</evidence>
<protein>
    <submittedName>
        <fullName evidence="4">Phosphopantothenoylcysteine decarboxylase</fullName>
    </submittedName>
</protein>
<dbReference type="Pfam" id="PF02441">
    <property type="entry name" value="Flavoprotein"/>
    <property type="match status" value="1"/>
</dbReference>
<keyword evidence="5" id="KW-1185">Reference proteome</keyword>
<evidence type="ECO:0000256" key="1">
    <source>
        <dbReference type="ARBA" id="ARBA00022993"/>
    </source>
</evidence>
<keyword evidence="1" id="KW-0173">Coenzyme A biosynthesis</keyword>
<comment type="similarity">
    <text evidence="2">Belongs to the HFCD (homooligomeric flavin containing Cys decarboxylase) superfamily.</text>
</comment>
<reference evidence="4 5" key="1">
    <citation type="journal article" date="2021" name="Sci. Rep.">
        <title>The genome of the diatom Chaetoceros tenuissimus carries an ancient integrated fragment of an extant virus.</title>
        <authorList>
            <person name="Hongo Y."/>
            <person name="Kimura K."/>
            <person name="Takaki Y."/>
            <person name="Yoshida Y."/>
            <person name="Baba S."/>
            <person name="Kobayashi G."/>
            <person name="Nagasaki K."/>
            <person name="Hano T."/>
            <person name="Tomaru Y."/>
        </authorList>
    </citation>
    <scope>NUCLEOTIDE SEQUENCE [LARGE SCALE GENOMIC DNA]</scope>
    <source>
        <strain evidence="4 5">NIES-3715</strain>
    </source>
</reference>
<organism evidence="4 5">
    <name type="scientific">Chaetoceros tenuissimus</name>
    <dbReference type="NCBI Taxonomy" id="426638"/>
    <lineage>
        <taxon>Eukaryota</taxon>
        <taxon>Sar</taxon>
        <taxon>Stramenopiles</taxon>
        <taxon>Ochrophyta</taxon>
        <taxon>Bacillariophyta</taxon>
        <taxon>Coscinodiscophyceae</taxon>
        <taxon>Chaetocerotophycidae</taxon>
        <taxon>Chaetocerotales</taxon>
        <taxon>Chaetocerotaceae</taxon>
        <taxon>Chaetoceros</taxon>
    </lineage>
</organism>
<dbReference type="GO" id="GO:0004633">
    <property type="term" value="F:phosphopantothenoylcysteine decarboxylase activity"/>
    <property type="evidence" value="ECO:0007669"/>
    <property type="project" value="TreeGrafter"/>
</dbReference>
<dbReference type="SUPFAM" id="SSF52507">
    <property type="entry name" value="Homo-oligomeric flavin-containing Cys decarboxylases, HFCD"/>
    <property type="match status" value="1"/>
</dbReference>
<dbReference type="AlphaFoldDB" id="A0AAD3HC60"/>
<dbReference type="Gene3D" id="3.40.50.1950">
    <property type="entry name" value="Flavin prenyltransferase-like"/>
    <property type="match status" value="1"/>
</dbReference>
<dbReference type="GO" id="GO:0015937">
    <property type="term" value="P:coenzyme A biosynthetic process"/>
    <property type="evidence" value="ECO:0007669"/>
    <property type="project" value="UniProtKB-KW"/>
</dbReference>
<proteinExistence type="inferred from homology"/>
<evidence type="ECO:0000313" key="5">
    <source>
        <dbReference type="Proteomes" id="UP001054902"/>
    </source>
</evidence>
<name>A0AAD3HC60_9STRA</name>
<evidence type="ECO:0000256" key="2">
    <source>
        <dbReference type="ARBA" id="ARBA00038350"/>
    </source>
</evidence>
<dbReference type="Proteomes" id="UP001054902">
    <property type="component" value="Unassembled WGS sequence"/>
</dbReference>
<gene>
    <name evidence="4" type="ORF">CTEN210_14317</name>
</gene>
<evidence type="ECO:0000259" key="3">
    <source>
        <dbReference type="Pfam" id="PF02441"/>
    </source>
</evidence>